<dbReference type="SUPFAM" id="SSF51735">
    <property type="entry name" value="NAD(P)-binding Rossmann-fold domains"/>
    <property type="match status" value="1"/>
</dbReference>
<evidence type="ECO:0000313" key="5">
    <source>
        <dbReference type="Proteomes" id="UP000315783"/>
    </source>
</evidence>
<reference evidence="4 5" key="1">
    <citation type="journal article" date="2019" name="Appl. Microbiol. Biotechnol.">
        <title>Genome sequence of Isaria javanica and comparative genome analysis insights into family S53 peptidase evolution in fungal entomopathogens.</title>
        <authorList>
            <person name="Lin R."/>
            <person name="Zhang X."/>
            <person name="Xin B."/>
            <person name="Zou M."/>
            <person name="Gao Y."/>
            <person name="Qin F."/>
            <person name="Hu Q."/>
            <person name="Xie B."/>
            <person name="Cheng X."/>
        </authorList>
    </citation>
    <scope>NUCLEOTIDE SEQUENCE [LARGE SCALE GENOMIC DNA]</scope>
    <source>
        <strain evidence="4 5">IJ1G</strain>
    </source>
</reference>
<dbReference type="STRING" id="43265.A0A545UUY8"/>
<sequence length="339" mass="36652">MSKTIVVLGATGNQGGSVASTFLRNPEWRVRAVTRDAASAKAASLRSRGAEVVEADLDDPASLRAAFAGAHAVYAVTDPLAILTAGPEKSSVAKPLPLSGQEKDDDDDLMAWAGAIELQQLRNVADAAAAVALPTTLERLVLSVLQDTRALSGGKYARVHHFEAKARAEAYVRETHPDLWSRTSSYVPGWFLSNILPGGMGQPQKSDDGTLLFAPGIKPTTRVPVFAAEEDSGPIVESLVREPTAGKKVVGERASMTFAEFLDLFARTTGRRAAYAAWPTDPAELPFPPFLREPLLEMTRFWDEFGYLGGDASVISPKDLTYPPVLETVEQYLEKKNWE</sequence>
<dbReference type="AlphaFoldDB" id="A0A545UUY8"/>
<accession>A0A545UUY8</accession>
<keyword evidence="5" id="KW-1185">Reference proteome</keyword>
<keyword evidence="2" id="KW-0521">NADP</keyword>
<dbReference type="InterPro" id="IPR051164">
    <property type="entry name" value="NmrA-like_oxidored"/>
</dbReference>
<dbReference type="PANTHER" id="PTHR42748">
    <property type="entry name" value="NITROGEN METABOLITE REPRESSION PROTEIN NMRA FAMILY MEMBER"/>
    <property type="match status" value="1"/>
</dbReference>
<dbReference type="InterPro" id="IPR008030">
    <property type="entry name" value="NmrA-like"/>
</dbReference>
<comment type="caution">
    <text evidence="4">The sequence shown here is derived from an EMBL/GenBank/DDBJ whole genome shotgun (WGS) entry which is preliminary data.</text>
</comment>
<dbReference type="Pfam" id="PF05368">
    <property type="entry name" value="NmrA"/>
    <property type="match status" value="2"/>
</dbReference>
<proteinExistence type="inferred from homology"/>
<dbReference type="PANTHER" id="PTHR42748:SF26">
    <property type="entry name" value="NMRA-LIKE DOMAIN-CONTAINING PROTEIN"/>
    <property type="match status" value="1"/>
</dbReference>
<dbReference type="EMBL" id="SPUK01000012">
    <property type="protein sequence ID" value="TQV93277.1"/>
    <property type="molecule type" value="Genomic_DNA"/>
</dbReference>
<evidence type="ECO:0000256" key="1">
    <source>
        <dbReference type="ARBA" id="ARBA00006328"/>
    </source>
</evidence>
<dbReference type="GO" id="GO:0005634">
    <property type="term" value="C:nucleus"/>
    <property type="evidence" value="ECO:0007669"/>
    <property type="project" value="TreeGrafter"/>
</dbReference>
<gene>
    <name evidence="4" type="ORF">IF1G_07855</name>
</gene>
<dbReference type="Proteomes" id="UP000315783">
    <property type="component" value="Unassembled WGS sequence"/>
</dbReference>
<evidence type="ECO:0000259" key="3">
    <source>
        <dbReference type="Pfam" id="PF05368"/>
    </source>
</evidence>
<dbReference type="Gene3D" id="3.40.50.720">
    <property type="entry name" value="NAD(P)-binding Rossmann-like Domain"/>
    <property type="match status" value="1"/>
</dbReference>
<dbReference type="OrthoDB" id="3358371at2759"/>
<evidence type="ECO:0000313" key="4">
    <source>
        <dbReference type="EMBL" id="TQV93277.1"/>
    </source>
</evidence>
<evidence type="ECO:0000256" key="2">
    <source>
        <dbReference type="ARBA" id="ARBA00022857"/>
    </source>
</evidence>
<dbReference type="InterPro" id="IPR036291">
    <property type="entry name" value="NAD(P)-bd_dom_sf"/>
</dbReference>
<organism evidence="4 5">
    <name type="scientific">Cordyceps javanica</name>
    <dbReference type="NCBI Taxonomy" id="43265"/>
    <lineage>
        <taxon>Eukaryota</taxon>
        <taxon>Fungi</taxon>
        <taxon>Dikarya</taxon>
        <taxon>Ascomycota</taxon>
        <taxon>Pezizomycotina</taxon>
        <taxon>Sordariomycetes</taxon>
        <taxon>Hypocreomycetidae</taxon>
        <taxon>Hypocreales</taxon>
        <taxon>Cordycipitaceae</taxon>
        <taxon>Cordyceps</taxon>
    </lineage>
</organism>
<protein>
    <submittedName>
        <fullName evidence="4">NmrA-like family protein</fullName>
    </submittedName>
</protein>
<name>A0A545UUY8_9HYPO</name>
<feature type="domain" description="NmrA-like" evidence="3">
    <location>
        <begin position="117"/>
        <end position="333"/>
    </location>
</feature>
<dbReference type="Gene3D" id="3.90.25.10">
    <property type="entry name" value="UDP-galactose 4-epimerase, domain 1"/>
    <property type="match status" value="1"/>
</dbReference>
<comment type="similarity">
    <text evidence="1">Belongs to the NmrA-type oxidoreductase family.</text>
</comment>
<feature type="domain" description="NmrA-like" evidence="3">
    <location>
        <begin position="1"/>
        <end position="78"/>
    </location>
</feature>